<comment type="similarity">
    <text evidence="4">Belongs to the N4BP3 family.</text>
</comment>
<dbReference type="Proteomes" id="UP000515152">
    <property type="component" value="Chromosome 20"/>
</dbReference>
<dbReference type="PANTHER" id="PTHR32274:SF1">
    <property type="entry name" value="NEDD4-BINDING PROTEIN 3"/>
    <property type="match status" value="1"/>
</dbReference>
<feature type="region of interest" description="Disordered" evidence="10">
    <location>
        <begin position="417"/>
        <end position="443"/>
    </location>
</feature>
<feature type="region of interest" description="Disordered" evidence="10">
    <location>
        <begin position="616"/>
        <end position="637"/>
    </location>
</feature>
<dbReference type="GO" id="GO:0031410">
    <property type="term" value="C:cytoplasmic vesicle"/>
    <property type="evidence" value="ECO:0007669"/>
    <property type="project" value="UniProtKB-SubCell"/>
</dbReference>
<gene>
    <name evidence="12" type="primary">n4bp3</name>
</gene>
<feature type="region of interest" description="Disordered" evidence="10">
    <location>
        <begin position="1"/>
        <end position="20"/>
    </location>
</feature>
<evidence type="ECO:0000256" key="5">
    <source>
        <dbReference type="ARBA" id="ARBA00022473"/>
    </source>
</evidence>
<name>A0A6P3W132_CLUHA</name>
<reference evidence="12" key="1">
    <citation type="submission" date="2025-08" db="UniProtKB">
        <authorList>
            <consortium name="RefSeq"/>
        </authorList>
    </citation>
    <scope>IDENTIFICATION</scope>
</reference>
<evidence type="ECO:0000256" key="9">
    <source>
        <dbReference type="ARBA" id="ARBA00023329"/>
    </source>
</evidence>
<evidence type="ECO:0000313" key="12">
    <source>
        <dbReference type="RefSeq" id="XP_012686148.2"/>
    </source>
</evidence>
<keyword evidence="11" id="KW-1185">Reference proteome</keyword>
<dbReference type="CTD" id="23138"/>
<feature type="compositionally biased region" description="Polar residues" evidence="10">
    <location>
        <begin position="260"/>
        <end position="275"/>
    </location>
</feature>
<evidence type="ECO:0000256" key="3">
    <source>
        <dbReference type="ARBA" id="ARBA00004541"/>
    </source>
</evidence>
<keyword evidence="8" id="KW-0966">Cell projection</keyword>
<organism evidence="11 12">
    <name type="scientific">Clupea harengus</name>
    <name type="common">Atlantic herring</name>
    <dbReference type="NCBI Taxonomy" id="7950"/>
    <lineage>
        <taxon>Eukaryota</taxon>
        <taxon>Metazoa</taxon>
        <taxon>Chordata</taxon>
        <taxon>Craniata</taxon>
        <taxon>Vertebrata</taxon>
        <taxon>Euteleostomi</taxon>
        <taxon>Actinopterygii</taxon>
        <taxon>Neopterygii</taxon>
        <taxon>Teleostei</taxon>
        <taxon>Clupei</taxon>
        <taxon>Clupeiformes</taxon>
        <taxon>Clupeoidei</taxon>
        <taxon>Clupeidae</taxon>
        <taxon>Clupea</taxon>
    </lineage>
</organism>
<dbReference type="Pfam" id="PF06818">
    <property type="entry name" value="Fez1"/>
    <property type="match status" value="2"/>
</dbReference>
<protein>
    <submittedName>
        <fullName evidence="12">NEDD4-binding protein 3-A isoform X1</fullName>
    </submittedName>
</protein>
<sequence length="668" mass="73116">MATVQALSLTRDPSKSFGGDPYSTLPLASARCIMGSVGSLIERPDVSPNKGSRAMPQVPPRHSNGLLKKGFNQRELLNYLNIAKKEPKGGKHIISSGVSSIKREHGHEEENLYSKVYHKDGKEVDMGKNSLPMGGKFDKSRLRPSAFKPVTPKNFSSMQNLYPAKDSPDAAPSNGMRPSYIKVASKSLSSASSSSSSPSRHHSKAPQPARHPSQEEEENASDSGHHSLSSLLPPFRPPFRPHLGQISVSMGHIDHIGSLDRNSAGSRGALSTATDASLPGPGSGAATLGRLRGYGSEAPPPYELSMSMEDVVRDLEERLIEKDHELRHMRRNLDESEDAIAQSPMSCLAQVFEEKQRLWEREVEELKRLYAAKLRQVSQQAQRAQRGLQLQLYKAQQERGRLQQEAEGLRAECQSLRRAGGGGGRSSSSGEGRAQENNPQLEETQWEVCQKTGEISLLKQQLRDSQAEVARKLSEIFQLKTELRGARADTRTKDGQVEALQLALQAAAAARRKVARNSDNTNNVGADHRGSSEETFGGTGSGSSGATEDRLRAELLLERRQNEAQATAFEAERHTWQTEKEKVIRYQRELQASYLEMYHKSEALERELRELRGGRGELGVGGGGGGAGGGVDGGSLDRCTVDRGRDLMGEDELPAGLPWIERIESSEI</sequence>
<keyword evidence="6" id="KW-0524">Neurogenesis</keyword>
<feature type="region of interest" description="Disordered" evidence="10">
    <location>
        <begin position="124"/>
        <end position="238"/>
    </location>
</feature>
<feature type="region of interest" description="Disordered" evidence="10">
    <location>
        <begin position="259"/>
        <end position="302"/>
    </location>
</feature>
<dbReference type="GO" id="GO:0030425">
    <property type="term" value="C:dendrite"/>
    <property type="evidence" value="ECO:0007669"/>
    <property type="project" value="UniProtKB-SubCell"/>
</dbReference>
<feature type="region of interest" description="Disordered" evidence="10">
    <location>
        <begin position="513"/>
        <end position="547"/>
    </location>
</feature>
<evidence type="ECO:0000256" key="4">
    <source>
        <dbReference type="ARBA" id="ARBA00010640"/>
    </source>
</evidence>
<dbReference type="GeneID" id="105903000"/>
<keyword evidence="9" id="KW-0968">Cytoplasmic vesicle</keyword>
<dbReference type="KEGG" id="char:105903000"/>
<feature type="compositionally biased region" description="Gly residues" evidence="10">
    <location>
        <begin position="616"/>
        <end position="633"/>
    </location>
</feature>
<evidence type="ECO:0000313" key="11">
    <source>
        <dbReference type="Proteomes" id="UP000515152"/>
    </source>
</evidence>
<dbReference type="AlphaFoldDB" id="A0A6P3W132"/>
<feature type="compositionally biased region" description="Low complexity" evidence="10">
    <location>
        <begin position="185"/>
        <end position="198"/>
    </location>
</feature>
<dbReference type="GO" id="GO:0030424">
    <property type="term" value="C:axon"/>
    <property type="evidence" value="ECO:0007669"/>
    <property type="project" value="UniProtKB-SubCell"/>
</dbReference>
<keyword evidence="7" id="KW-0175">Coiled coil</keyword>
<feature type="region of interest" description="Disordered" evidence="10">
    <location>
        <begin position="43"/>
        <end position="65"/>
    </location>
</feature>
<evidence type="ECO:0000256" key="2">
    <source>
        <dbReference type="ARBA" id="ARBA00004489"/>
    </source>
</evidence>
<dbReference type="RefSeq" id="XP_012686148.2">
    <property type="nucleotide sequence ID" value="XM_012830694.3"/>
</dbReference>
<dbReference type="PANTHER" id="PTHR32274">
    <property type="entry name" value="NEDD4-BINDING PROTEIN 3"/>
    <property type="match status" value="1"/>
</dbReference>
<evidence type="ECO:0000256" key="7">
    <source>
        <dbReference type="ARBA" id="ARBA00023054"/>
    </source>
</evidence>
<evidence type="ECO:0000256" key="1">
    <source>
        <dbReference type="ARBA" id="ARBA00004279"/>
    </source>
</evidence>
<proteinExistence type="inferred from homology"/>
<accession>A0A6P3W132</accession>
<evidence type="ECO:0000256" key="10">
    <source>
        <dbReference type="SAM" id="MobiDB-lite"/>
    </source>
</evidence>
<dbReference type="InterPro" id="IPR033571">
    <property type="entry name" value="N4BP3"/>
</dbReference>
<evidence type="ECO:0000256" key="8">
    <source>
        <dbReference type="ARBA" id="ARBA00023273"/>
    </source>
</evidence>
<keyword evidence="5" id="KW-0217">Developmental protein</keyword>
<comment type="subcellular location">
    <subcellularLocation>
        <location evidence="2">Cell projection</location>
        <location evidence="2">Axon</location>
    </subcellularLocation>
    <subcellularLocation>
        <location evidence="1">Cell projection</location>
        <location evidence="1">Dendrite</location>
    </subcellularLocation>
    <subcellularLocation>
        <location evidence="3">Cytoplasmic vesicle</location>
    </subcellularLocation>
</comment>
<dbReference type="GO" id="GO:0007399">
    <property type="term" value="P:nervous system development"/>
    <property type="evidence" value="ECO:0007669"/>
    <property type="project" value="UniProtKB-KW"/>
</dbReference>
<evidence type="ECO:0000256" key="6">
    <source>
        <dbReference type="ARBA" id="ARBA00022902"/>
    </source>
</evidence>
<dbReference type="OrthoDB" id="10030037at2759"/>